<evidence type="ECO:0000313" key="1">
    <source>
        <dbReference type="EMBL" id="KRY89052.1"/>
    </source>
</evidence>
<feature type="non-terminal residue" evidence="1">
    <location>
        <position position="88"/>
    </location>
</feature>
<protein>
    <submittedName>
        <fullName evidence="1">Uncharacterized protein</fullName>
    </submittedName>
</protein>
<dbReference type="Proteomes" id="UP000054995">
    <property type="component" value="Unassembled WGS sequence"/>
</dbReference>
<name>A0A0V1FT31_TRIPS</name>
<dbReference type="EMBL" id="JYDT01000035">
    <property type="protein sequence ID" value="KRY89052.1"/>
    <property type="molecule type" value="Genomic_DNA"/>
</dbReference>
<evidence type="ECO:0000313" key="2">
    <source>
        <dbReference type="Proteomes" id="UP000054995"/>
    </source>
</evidence>
<feature type="non-terminal residue" evidence="1">
    <location>
        <position position="1"/>
    </location>
</feature>
<accession>A0A0V1FT31</accession>
<keyword evidence="2" id="KW-1185">Reference proteome</keyword>
<proteinExistence type="predicted"/>
<comment type="caution">
    <text evidence="1">The sequence shown here is derived from an EMBL/GenBank/DDBJ whole genome shotgun (WGS) entry which is preliminary data.</text>
</comment>
<dbReference type="AlphaFoldDB" id="A0A0V1FT31"/>
<reference evidence="1 2" key="1">
    <citation type="submission" date="2015-01" db="EMBL/GenBank/DDBJ databases">
        <title>Evolution of Trichinella species and genotypes.</title>
        <authorList>
            <person name="Korhonen P.K."/>
            <person name="Edoardo P."/>
            <person name="Giuseppe L.R."/>
            <person name="Gasser R.B."/>
        </authorList>
    </citation>
    <scope>NUCLEOTIDE SEQUENCE [LARGE SCALE GENOMIC DNA]</scope>
    <source>
        <strain evidence="1">ISS470</strain>
    </source>
</reference>
<gene>
    <name evidence="1" type="ORF">T4D_11337</name>
</gene>
<sequence>LSYSDHSNEKKSVASTVNDGRRSPLLVASLTVYVVGWSRCHCIVRNLSQSFSLVVDVDQEALEELAILMNYDLQNLMPSSTLRELSML</sequence>
<organism evidence="1 2">
    <name type="scientific">Trichinella pseudospiralis</name>
    <name type="common">Parasitic roundworm</name>
    <dbReference type="NCBI Taxonomy" id="6337"/>
    <lineage>
        <taxon>Eukaryota</taxon>
        <taxon>Metazoa</taxon>
        <taxon>Ecdysozoa</taxon>
        <taxon>Nematoda</taxon>
        <taxon>Enoplea</taxon>
        <taxon>Dorylaimia</taxon>
        <taxon>Trichinellida</taxon>
        <taxon>Trichinellidae</taxon>
        <taxon>Trichinella</taxon>
    </lineage>
</organism>